<evidence type="ECO:0000313" key="1">
    <source>
        <dbReference type="EMBL" id="MFC6672611.1"/>
    </source>
</evidence>
<gene>
    <name evidence="1" type="ORF">ACFQDL_22960</name>
</gene>
<reference evidence="2" key="1">
    <citation type="journal article" date="2019" name="Int. J. Syst. Evol. Microbiol.">
        <title>The Global Catalogue of Microorganisms (GCM) 10K type strain sequencing project: providing services to taxonomists for standard genome sequencing and annotation.</title>
        <authorList>
            <consortium name="The Broad Institute Genomics Platform"/>
            <consortium name="The Broad Institute Genome Sequencing Center for Infectious Disease"/>
            <person name="Wu L."/>
            <person name="Ma J."/>
        </authorList>
    </citation>
    <scope>NUCLEOTIDE SEQUENCE [LARGE SCALE GENOMIC DNA]</scope>
    <source>
        <strain evidence="2">NBRC 111756</strain>
    </source>
</reference>
<evidence type="ECO:0008006" key="3">
    <source>
        <dbReference type="Google" id="ProtNLM"/>
    </source>
</evidence>
<comment type="caution">
    <text evidence="1">The sequence shown here is derived from an EMBL/GenBank/DDBJ whole genome shotgun (WGS) entry which is preliminary data.</text>
</comment>
<protein>
    <recommendedName>
        <fullName evidence="3">Transposase</fullName>
    </recommendedName>
</protein>
<evidence type="ECO:0000313" key="2">
    <source>
        <dbReference type="Proteomes" id="UP001596422"/>
    </source>
</evidence>
<organism evidence="1 2">
    <name type="scientific">Marinobacterium aestuariivivens</name>
    <dbReference type="NCBI Taxonomy" id="1698799"/>
    <lineage>
        <taxon>Bacteria</taxon>
        <taxon>Pseudomonadati</taxon>
        <taxon>Pseudomonadota</taxon>
        <taxon>Gammaproteobacteria</taxon>
        <taxon>Oceanospirillales</taxon>
        <taxon>Oceanospirillaceae</taxon>
        <taxon>Marinobacterium</taxon>
    </lineage>
</organism>
<accession>A0ABW2A503</accession>
<proteinExistence type="predicted"/>
<name>A0ABW2A503_9GAMM</name>
<dbReference type="Proteomes" id="UP001596422">
    <property type="component" value="Unassembled WGS sequence"/>
</dbReference>
<keyword evidence="2" id="KW-1185">Reference proteome</keyword>
<dbReference type="EMBL" id="JBHSWE010000001">
    <property type="protein sequence ID" value="MFC6672611.1"/>
    <property type="molecule type" value="Genomic_DNA"/>
</dbReference>
<sequence length="51" mass="6092">MTTLMFDLIESHKGELLRQLCDEFNARLDEAMAQQVNRFARQYYRVTPRAN</sequence>